<dbReference type="PANTHER" id="PTHR24279:SF120">
    <property type="entry name" value="CYTOCHROME P450"/>
    <property type="match status" value="1"/>
</dbReference>
<dbReference type="SUPFAM" id="SSF48264">
    <property type="entry name" value="Cytochrome P450"/>
    <property type="match status" value="1"/>
</dbReference>
<evidence type="ECO:0000256" key="1">
    <source>
        <dbReference type="ARBA" id="ARBA00001971"/>
    </source>
</evidence>
<keyword evidence="6" id="KW-0408">Iron</keyword>
<evidence type="ECO:0000256" key="5">
    <source>
        <dbReference type="ARBA" id="ARBA00023002"/>
    </source>
</evidence>
<keyword evidence="7" id="KW-0503">Monooxygenase</keyword>
<dbReference type="InterPro" id="IPR050479">
    <property type="entry name" value="CYP11_CYP27_families"/>
</dbReference>
<dbReference type="EnsemblMetazoa" id="CapteT222264">
    <property type="protein sequence ID" value="CapteP222264"/>
    <property type="gene ID" value="CapteG222264"/>
</dbReference>
<dbReference type="GO" id="GO:0005506">
    <property type="term" value="F:iron ion binding"/>
    <property type="evidence" value="ECO:0007669"/>
    <property type="project" value="InterPro"/>
</dbReference>
<reference evidence="8 10" key="2">
    <citation type="journal article" date="2013" name="Nature">
        <title>Insights into bilaterian evolution from three spiralian genomes.</title>
        <authorList>
            <person name="Simakov O."/>
            <person name="Marletaz F."/>
            <person name="Cho S.J."/>
            <person name="Edsinger-Gonzales E."/>
            <person name="Havlak P."/>
            <person name="Hellsten U."/>
            <person name="Kuo D.H."/>
            <person name="Larsson T."/>
            <person name="Lv J."/>
            <person name="Arendt D."/>
            <person name="Savage R."/>
            <person name="Osoegawa K."/>
            <person name="de Jong P."/>
            <person name="Grimwood J."/>
            <person name="Chapman J.A."/>
            <person name="Shapiro H."/>
            <person name="Aerts A."/>
            <person name="Otillar R.P."/>
            <person name="Terry A.Y."/>
            <person name="Boore J.L."/>
            <person name="Grigoriev I.V."/>
            <person name="Lindberg D.R."/>
            <person name="Seaver E.C."/>
            <person name="Weisblat D.A."/>
            <person name="Putnam N.H."/>
            <person name="Rokhsar D.S."/>
        </authorList>
    </citation>
    <scope>NUCLEOTIDE SEQUENCE</scope>
    <source>
        <strain evidence="8 10">I ESC-2004</strain>
    </source>
</reference>
<comment type="similarity">
    <text evidence="2">Belongs to the cytochrome P450 family.</text>
</comment>
<evidence type="ECO:0000256" key="3">
    <source>
        <dbReference type="ARBA" id="ARBA00022617"/>
    </source>
</evidence>
<dbReference type="GO" id="GO:0016705">
    <property type="term" value="F:oxidoreductase activity, acting on paired donors, with incorporation or reduction of molecular oxygen"/>
    <property type="evidence" value="ECO:0007669"/>
    <property type="project" value="InterPro"/>
</dbReference>
<dbReference type="InterPro" id="IPR036396">
    <property type="entry name" value="Cyt_P450_sf"/>
</dbReference>
<dbReference type="Gene3D" id="1.10.630.10">
    <property type="entry name" value="Cytochrome P450"/>
    <property type="match status" value="1"/>
</dbReference>
<keyword evidence="3" id="KW-0349">Heme</keyword>
<reference evidence="10" key="1">
    <citation type="submission" date="2012-12" db="EMBL/GenBank/DDBJ databases">
        <authorList>
            <person name="Hellsten U."/>
            <person name="Grimwood J."/>
            <person name="Chapman J.A."/>
            <person name="Shapiro H."/>
            <person name="Aerts A."/>
            <person name="Otillar R.P."/>
            <person name="Terry A.Y."/>
            <person name="Boore J.L."/>
            <person name="Simakov O."/>
            <person name="Marletaz F."/>
            <person name="Cho S.-J."/>
            <person name="Edsinger-Gonzales E."/>
            <person name="Havlak P."/>
            <person name="Kuo D.-H."/>
            <person name="Larsson T."/>
            <person name="Lv J."/>
            <person name="Arendt D."/>
            <person name="Savage R."/>
            <person name="Osoegawa K."/>
            <person name="de Jong P."/>
            <person name="Lindberg D.R."/>
            <person name="Seaver E.C."/>
            <person name="Weisblat D.A."/>
            <person name="Putnam N.H."/>
            <person name="Grigoriev I.V."/>
            <person name="Rokhsar D.S."/>
        </authorList>
    </citation>
    <scope>NUCLEOTIDE SEQUENCE</scope>
    <source>
        <strain evidence="10">I ESC-2004</strain>
    </source>
</reference>
<evidence type="ECO:0000256" key="2">
    <source>
        <dbReference type="ARBA" id="ARBA00010617"/>
    </source>
</evidence>
<keyword evidence="5" id="KW-0560">Oxidoreductase</keyword>
<evidence type="ECO:0000256" key="7">
    <source>
        <dbReference type="ARBA" id="ARBA00023033"/>
    </source>
</evidence>
<dbReference type="InterPro" id="IPR001128">
    <property type="entry name" value="Cyt_P450"/>
</dbReference>
<evidence type="ECO:0008006" key="11">
    <source>
        <dbReference type="Google" id="ProtNLM"/>
    </source>
</evidence>
<dbReference type="STRING" id="283909.R7VHW3"/>
<dbReference type="EMBL" id="AMQN01004434">
    <property type="status" value="NOT_ANNOTATED_CDS"/>
    <property type="molecule type" value="Genomic_DNA"/>
</dbReference>
<dbReference type="Proteomes" id="UP000014760">
    <property type="component" value="Unassembled WGS sequence"/>
</dbReference>
<dbReference type="HOGENOM" id="CLU_001570_28_0_1"/>
<dbReference type="OrthoDB" id="3945418at2759"/>
<dbReference type="AlphaFoldDB" id="R7VHW3"/>
<dbReference type="GO" id="GO:0004497">
    <property type="term" value="F:monooxygenase activity"/>
    <property type="evidence" value="ECO:0007669"/>
    <property type="project" value="UniProtKB-KW"/>
</dbReference>
<accession>R7VHW3</accession>
<dbReference type="EMBL" id="KB293500">
    <property type="protein sequence ID" value="ELU15896.1"/>
    <property type="molecule type" value="Genomic_DNA"/>
</dbReference>
<evidence type="ECO:0000256" key="6">
    <source>
        <dbReference type="ARBA" id="ARBA00023004"/>
    </source>
</evidence>
<protein>
    <recommendedName>
        <fullName evidence="11">Cytochrome P450</fullName>
    </recommendedName>
</protein>
<dbReference type="PANTHER" id="PTHR24279">
    <property type="entry name" value="CYTOCHROME P450"/>
    <property type="match status" value="1"/>
</dbReference>
<dbReference type="Pfam" id="PF00067">
    <property type="entry name" value="p450"/>
    <property type="match status" value="1"/>
</dbReference>
<evidence type="ECO:0000313" key="9">
    <source>
        <dbReference type="EnsemblMetazoa" id="CapteP222264"/>
    </source>
</evidence>
<gene>
    <name evidence="8" type="ORF">CAPTEDRAFT_222264</name>
</gene>
<keyword evidence="4" id="KW-0479">Metal-binding</keyword>
<dbReference type="EMBL" id="AMQN01004435">
    <property type="status" value="NOT_ANNOTATED_CDS"/>
    <property type="molecule type" value="Genomic_DNA"/>
</dbReference>
<reference evidence="9" key="3">
    <citation type="submission" date="2015-06" db="UniProtKB">
        <authorList>
            <consortium name="EnsemblMetazoa"/>
        </authorList>
    </citation>
    <scope>IDENTIFICATION</scope>
</reference>
<evidence type="ECO:0000256" key="4">
    <source>
        <dbReference type="ARBA" id="ARBA00022723"/>
    </source>
</evidence>
<sequence length="343" mass="39607">MSLKQCHRLRCYLGGQVRSITSTVHGSDVRPFAEIPGPKGLPYLGTLFNYTIASANTCFETRLGALTSFDKNDFPQKMVDANQRMLTHSLRLRFSIPFWRYIATPTWKSLVQSEDFFFGNAQRLVNETCAEIKRLVEKNELTEGRYGFMSYLLGKNMSYEETSPTTIGQLYCLATNPEAQDKLHREIKRVLGEKNQLVTAEHLTKLQYLKNCIKEGFRFFPIGTEVSRIAQQNIVIGGYEIPEGTHVEMNNNMLLRSEEYIEEPEVYDPDRWGGADRRQTFIPICSFRSVLGPECVQEMWVFVAKLVQNFRLEWNEAHTMEQDYRILLTPNCPANISFIPREL</sequence>
<evidence type="ECO:0000313" key="10">
    <source>
        <dbReference type="Proteomes" id="UP000014760"/>
    </source>
</evidence>
<dbReference type="GO" id="GO:0020037">
    <property type="term" value="F:heme binding"/>
    <property type="evidence" value="ECO:0007669"/>
    <property type="project" value="InterPro"/>
</dbReference>
<comment type="cofactor">
    <cofactor evidence="1">
        <name>heme</name>
        <dbReference type="ChEBI" id="CHEBI:30413"/>
    </cofactor>
</comment>
<keyword evidence="10" id="KW-1185">Reference proteome</keyword>
<evidence type="ECO:0000313" key="8">
    <source>
        <dbReference type="EMBL" id="ELU15896.1"/>
    </source>
</evidence>
<dbReference type="OMA" id="HIMAGEN"/>
<organism evidence="8">
    <name type="scientific">Capitella teleta</name>
    <name type="common">Polychaete worm</name>
    <dbReference type="NCBI Taxonomy" id="283909"/>
    <lineage>
        <taxon>Eukaryota</taxon>
        <taxon>Metazoa</taxon>
        <taxon>Spiralia</taxon>
        <taxon>Lophotrochozoa</taxon>
        <taxon>Annelida</taxon>
        <taxon>Polychaeta</taxon>
        <taxon>Sedentaria</taxon>
        <taxon>Scolecida</taxon>
        <taxon>Capitellidae</taxon>
        <taxon>Capitella</taxon>
    </lineage>
</organism>
<name>R7VHW3_CAPTE</name>
<proteinExistence type="inferred from homology"/>